<dbReference type="InterPro" id="IPR000073">
    <property type="entry name" value="AB_hydrolase_1"/>
</dbReference>
<dbReference type="InterPro" id="IPR050266">
    <property type="entry name" value="AB_hydrolase_sf"/>
</dbReference>
<evidence type="ECO:0000313" key="4">
    <source>
        <dbReference type="Proteomes" id="UP001597145"/>
    </source>
</evidence>
<organism evidence="3 4">
    <name type="scientific">Pseudonocardia aurantiaca</name>
    <dbReference type="NCBI Taxonomy" id="75290"/>
    <lineage>
        <taxon>Bacteria</taxon>
        <taxon>Bacillati</taxon>
        <taxon>Actinomycetota</taxon>
        <taxon>Actinomycetes</taxon>
        <taxon>Pseudonocardiales</taxon>
        <taxon>Pseudonocardiaceae</taxon>
        <taxon>Pseudonocardia</taxon>
    </lineage>
</organism>
<dbReference type="EMBL" id="JBHUCP010000048">
    <property type="protein sequence ID" value="MFD1535049.1"/>
    <property type="molecule type" value="Genomic_DNA"/>
</dbReference>
<gene>
    <name evidence="3" type="ORF">ACFSCY_37120</name>
</gene>
<accession>A0ABW4FY15</accession>
<feature type="domain" description="AB hydrolase-1" evidence="2">
    <location>
        <begin position="33"/>
        <end position="282"/>
    </location>
</feature>
<comment type="caution">
    <text evidence="3">The sequence shown here is derived from an EMBL/GenBank/DDBJ whole genome shotgun (WGS) entry which is preliminary data.</text>
</comment>
<evidence type="ECO:0000259" key="2">
    <source>
        <dbReference type="Pfam" id="PF00561"/>
    </source>
</evidence>
<keyword evidence="4" id="KW-1185">Reference proteome</keyword>
<dbReference type="RefSeq" id="WP_343973162.1">
    <property type="nucleotide sequence ID" value="NZ_BAAAJG010000003.1"/>
</dbReference>
<evidence type="ECO:0000256" key="1">
    <source>
        <dbReference type="ARBA" id="ARBA00022801"/>
    </source>
</evidence>
<sequence>MTMTTSVSQFLSRPGGRQVEVHDLTPDAPADAPVVLLCHVAPGSGAFDPDPAVTAARGIRLIAVDRAGYGGSDAADDNEFATVVLAADDAAAALETVLMPGTKAGVVGWSAGGRVALALAQRRPDLVGRVAVVATPAPDEEVPWIPEDNKAGIEALRGAAASVAHAALTQAFGPLLDTLTGEARFGLMGVGEADAGLLGEPGVADRLRVMLDEAFAKGAAGIAADIAGYTLRPWGFEPGEVGTEVLLGYGAADEIGPAHGEWWQRALPHARLEVVPEVGHLVVVPLWDRVLSHVSSTDV</sequence>
<dbReference type="GO" id="GO:0016787">
    <property type="term" value="F:hydrolase activity"/>
    <property type="evidence" value="ECO:0007669"/>
    <property type="project" value="UniProtKB-KW"/>
</dbReference>
<name>A0ABW4FY15_9PSEU</name>
<dbReference type="PANTHER" id="PTHR43798">
    <property type="entry name" value="MONOACYLGLYCEROL LIPASE"/>
    <property type="match status" value="1"/>
</dbReference>
<keyword evidence="1 3" id="KW-0378">Hydrolase</keyword>
<dbReference type="SUPFAM" id="SSF53474">
    <property type="entry name" value="alpha/beta-Hydrolases"/>
    <property type="match status" value="1"/>
</dbReference>
<evidence type="ECO:0000313" key="3">
    <source>
        <dbReference type="EMBL" id="MFD1535049.1"/>
    </source>
</evidence>
<protein>
    <submittedName>
        <fullName evidence="3">Alpha/beta fold hydrolase</fullName>
    </submittedName>
</protein>
<dbReference type="PRINTS" id="PR00111">
    <property type="entry name" value="ABHYDROLASE"/>
</dbReference>
<dbReference type="InterPro" id="IPR029058">
    <property type="entry name" value="AB_hydrolase_fold"/>
</dbReference>
<dbReference type="PANTHER" id="PTHR43798:SF31">
    <property type="entry name" value="AB HYDROLASE SUPERFAMILY PROTEIN YCLE"/>
    <property type="match status" value="1"/>
</dbReference>
<reference evidence="4" key="1">
    <citation type="journal article" date="2019" name="Int. J. Syst. Evol. Microbiol.">
        <title>The Global Catalogue of Microorganisms (GCM) 10K type strain sequencing project: providing services to taxonomists for standard genome sequencing and annotation.</title>
        <authorList>
            <consortium name="The Broad Institute Genomics Platform"/>
            <consortium name="The Broad Institute Genome Sequencing Center for Infectious Disease"/>
            <person name="Wu L."/>
            <person name="Ma J."/>
        </authorList>
    </citation>
    <scope>NUCLEOTIDE SEQUENCE [LARGE SCALE GENOMIC DNA]</scope>
    <source>
        <strain evidence="4">JCM 12165</strain>
    </source>
</reference>
<proteinExistence type="predicted"/>
<dbReference type="Proteomes" id="UP001597145">
    <property type="component" value="Unassembled WGS sequence"/>
</dbReference>
<dbReference type="Gene3D" id="3.40.50.1820">
    <property type="entry name" value="alpha/beta hydrolase"/>
    <property type="match status" value="1"/>
</dbReference>
<dbReference type="Pfam" id="PF00561">
    <property type="entry name" value="Abhydrolase_1"/>
    <property type="match status" value="1"/>
</dbReference>